<dbReference type="Proteomes" id="UP000216885">
    <property type="component" value="Unassembled WGS sequence"/>
</dbReference>
<evidence type="ECO:0008006" key="3">
    <source>
        <dbReference type="Google" id="ProtNLM"/>
    </source>
</evidence>
<name>A0A261U6U8_9BORD</name>
<evidence type="ECO:0000313" key="1">
    <source>
        <dbReference type="EMBL" id="OZI57646.1"/>
    </source>
</evidence>
<proteinExistence type="predicted"/>
<gene>
    <name evidence="1" type="ORF">CAL20_09730</name>
</gene>
<comment type="caution">
    <text evidence="1">The sequence shown here is derived from an EMBL/GenBank/DDBJ whole genome shotgun (WGS) entry which is preliminary data.</text>
</comment>
<accession>A0A261U6U8</accession>
<dbReference type="RefSeq" id="WP_094837713.1">
    <property type="nucleotide sequence ID" value="NZ_NEVQ01000012.1"/>
</dbReference>
<organism evidence="1 2">
    <name type="scientific">Bordetella genomosp. 4</name>
    <dbReference type="NCBI Taxonomy" id="463044"/>
    <lineage>
        <taxon>Bacteria</taxon>
        <taxon>Pseudomonadati</taxon>
        <taxon>Pseudomonadota</taxon>
        <taxon>Betaproteobacteria</taxon>
        <taxon>Burkholderiales</taxon>
        <taxon>Alcaligenaceae</taxon>
        <taxon>Bordetella</taxon>
    </lineage>
</organism>
<reference evidence="1 2" key="1">
    <citation type="submission" date="2017-05" db="EMBL/GenBank/DDBJ databases">
        <title>Complete and WGS of Bordetella genogroups.</title>
        <authorList>
            <person name="Spilker T."/>
            <person name="LiPuma J."/>
        </authorList>
    </citation>
    <scope>NUCLEOTIDE SEQUENCE [LARGE SCALE GENOMIC DNA]</scope>
    <source>
        <strain evidence="1 2">AU9919</strain>
    </source>
</reference>
<keyword evidence="2" id="KW-1185">Reference proteome</keyword>
<dbReference type="InterPro" id="IPR009797">
    <property type="entry name" value="DUF1367"/>
</dbReference>
<protein>
    <recommendedName>
        <fullName evidence="3">DUF1367 domain-containing protein</fullName>
    </recommendedName>
</protein>
<dbReference type="AlphaFoldDB" id="A0A261U6U8"/>
<dbReference type="EMBL" id="NEVQ01000012">
    <property type="protein sequence ID" value="OZI57646.1"/>
    <property type="molecule type" value="Genomic_DNA"/>
</dbReference>
<evidence type="ECO:0000313" key="2">
    <source>
        <dbReference type="Proteomes" id="UP000216885"/>
    </source>
</evidence>
<sequence length="173" mass="20154">MADITLVRQQSGEIPEPDREAALRVIFGYVDGLGERGKKQWRRLWNQVLRLEPGEMLDIHTHKERLGWFHRKHMALESRVFEAQERFEEFEAFRSWMKVGAGFVDWYPGPKGGVIPVPRSISYAKLEQQDMEAFHEDAVAFLREPHAIKTLWPHLVPARGAEMLECVLQEFGE</sequence>
<dbReference type="Pfam" id="PF07105">
    <property type="entry name" value="DUF1367"/>
    <property type="match status" value="1"/>
</dbReference>